<evidence type="ECO:0000313" key="4">
    <source>
        <dbReference type="EMBL" id="CAD8169189.1"/>
    </source>
</evidence>
<feature type="domain" description="ATPase AAA-type core" evidence="3">
    <location>
        <begin position="1"/>
        <end position="56"/>
    </location>
</feature>
<name>A0A8S1V088_9CILI</name>
<accession>A0A8S1V088</accession>
<keyword evidence="1" id="KW-0547">Nucleotide-binding</keyword>
<keyword evidence="5" id="KW-1185">Reference proteome</keyword>
<dbReference type="GO" id="GO:0005524">
    <property type="term" value="F:ATP binding"/>
    <property type="evidence" value="ECO:0007669"/>
    <property type="project" value="UniProtKB-KW"/>
</dbReference>
<dbReference type="GO" id="GO:0016887">
    <property type="term" value="F:ATP hydrolysis activity"/>
    <property type="evidence" value="ECO:0007669"/>
    <property type="project" value="InterPro"/>
</dbReference>
<evidence type="ECO:0000313" key="5">
    <source>
        <dbReference type="Proteomes" id="UP000689195"/>
    </source>
</evidence>
<dbReference type="PANTHER" id="PTHR23073">
    <property type="entry name" value="26S PROTEASOME REGULATORY SUBUNIT"/>
    <property type="match status" value="1"/>
</dbReference>
<evidence type="ECO:0000259" key="3">
    <source>
        <dbReference type="Pfam" id="PF00004"/>
    </source>
</evidence>
<proteinExistence type="predicted"/>
<dbReference type="InterPro" id="IPR003959">
    <property type="entry name" value="ATPase_AAA_core"/>
</dbReference>
<organism evidence="4 5">
    <name type="scientific">Paramecium pentaurelia</name>
    <dbReference type="NCBI Taxonomy" id="43138"/>
    <lineage>
        <taxon>Eukaryota</taxon>
        <taxon>Sar</taxon>
        <taxon>Alveolata</taxon>
        <taxon>Ciliophora</taxon>
        <taxon>Intramacronucleata</taxon>
        <taxon>Oligohymenophorea</taxon>
        <taxon>Peniculida</taxon>
        <taxon>Parameciidae</taxon>
        <taxon>Paramecium</taxon>
    </lineage>
</organism>
<dbReference type="Proteomes" id="UP000689195">
    <property type="component" value="Unassembled WGS sequence"/>
</dbReference>
<protein>
    <recommendedName>
        <fullName evidence="3">ATPase AAA-type core domain-containing protein</fullName>
    </recommendedName>
</protein>
<keyword evidence="2" id="KW-0067">ATP-binding</keyword>
<dbReference type="Pfam" id="PF00004">
    <property type="entry name" value="AAA"/>
    <property type="match status" value="1"/>
</dbReference>
<comment type="caution">
    <text evidence="4">The sequence shown here is derived from an EMBL/GenBank/DDBJ whole genome shotgun (WGS) entry which is preliminary data.</text>
</comment>
<dbReference type="OrthoDB" id="9443236at2759"/>
<gene>
    <name evidence="4" type="ORF">PPENT_87.1.T0500205</name>
</gene>
<evidence type="ECO:0000256" key="1">
    <source>
        <dbReference type="ARBA" id="ARBA00022741"/>
    </source>
</evidence>
<sequence length="57" mass="6268">MMTRACAAQTKDKFLKLAGPKLVQIYTGDGAKMVREPFQLNALAIIFIDELDPIGTN</sequence>
<dbReference type="InterPro" id="IPR050221">
    <property type="entry name" value="26S_Proteasome_ATPase"/>
</dbReference>
<dbReference type="EMBL" id="CAJJDO010000050">
    <property type="protein sequence ID" value="CAD8169189.1"/>
    <property type="molecule type" value="Genomic_DNA"/>
</dbReference>
<dbReference type="AlphaFoldDB" id="A0A8S1V088"/>
<reference evidence="4" key="1">
    <citation type="submission" date="2021-01" db="EMBL/GenBank/DDBJ databases">
        <authorList>
            <consortium name="Genoscope - CEA"/>
            <person name="William W."/>
        </authorList>
    </citation>
    <scope>NUCLEOTIDE SEQUENCE</scope>
</reference>
<evidence type="ECO:0000256" key="2">
    <source>
        <dbReference type="ARBA" id="ARBA00022840"/>
    </source>
</evidence>